<evidence type="ECO:0000256" key="6">
    <source>
        <dbReference type="ARBA" id="ARBA00023128"/>
    </source>
</evidence>
<comment type="subunit">
    <text evidence="3">Interacts with RIP1.</text>
</comment>
<dbReference type="GO" id="GO:0034551">
    <property type="term" value="P:mitochondrial respiratory chain complex III assembly"/>
    <property type="evidence" value="ECO:0007669"/>
    <property type="project" value="EnsemblFungi"/>
</dbReference>
<dbReference type="STRING" id="1071378.G0W4Y1"/>
<dbReference type="Proteomes" id="UP000000689">
    <property type="component" value="Chromosome 1"/>
</dbReference>
<comment type="similarity">
    <text evidence="2">Belongs to the complex I LYR family. MZM1 subfamily.</text>
</comment>
<evidence type="ECO:0000313" key="9">
    <source>
        <dbReference type="EMBL" id="CCD22869.1"/>
    </source>
</evidence>
<keyword evidence="6" id="KW-0496">Mitochondrion</keyword>
<dbReference type="GeneID" id="11497477"/>
<comment type="subcellular location">
    <subcellularLocation>
        <location evidence="1">Mitochondrion matrix</location>
    </subcellularLocation>
</comment>
<keyword evidence="5" id="KW-0809">Transit peptide</keyword>
<dbReference type="InterPro" id="IPR050435">
    <property type="entry name" value="MZM1/LYRM7"/>
</dbReference>
<dbReference type="GO" id="GO:0044183">
    <property type="term" value="F:protein folding chaperone"/>
    <property type="evidence" value="ECO:0007669"/>
    <property type="project" value="EnsemblFungi"/>
</dbReference>
<sequence>MILNAPLKTRALRAYRHGLRATKIAFNNDTRMLVASRVQMREAMRNSSTKNSNETEIQHEIKHLEEVAILLKRNVVQGVKETTVADSKYHLNIHKDIELGDNDTLKKASKRNSLTSGVVEGGCCGGL</sequence>
<name>G0W4Y1_NAUDC</name>
<proteinExistence type="inferred from homology"/>
<keyword evidence="7" id="KW-0143">Chaperone</keyword>
<dbReference type="eggNOG" id="ENOG502S6EF">
    <property type="taxonomic scope" value="Eukaryota"/>
</dbReference>
<dbReference type="OrthoDB" id="529194at2759"/>
<comment type="function">
    <text evidence="8">Assembly factor required for Rieske Fe-S protein RIP1 incorporation into the cytochrome b-c1 (CIII) complex. Functions as a chaperone, binding to this subunit within the mitochondrial matrix and stabilizing it prior to its translocation and insertion into the late CIII dimeric intermediate within the mitochondrial inner membrane. Modulates the mitochondrial matrix zinc pool.</text>
</comment>
<evidence type="ECO:0000256" key="4">
    <source>
        <dbReference type="ARBA" id="ARBA00015108"/>
    </source>
</evidence>
<reference evidence="9 10" key="1">
    <citation type="journal article" date="2011" name="Proc. Natl. Acad. Sci. U.S.A.">
        <title>Evolutionary erosion of yeast sex chromosomes by mating-type switching accidents.</title>
        <authorList>
            <person name="Gordon J.L."/>
            <person name="Armisen D."/>
            <person name="Proux-Wera E."/>
            <person name="Oheigeartaigh S.S."/>
            <person name="Byrne K.P."/>
            <person name="Wolfe K.H."/>
        </authorList>
    </citation>
    <scope>NUCLEOTIDE SEQUENCE [LARGE SCALE GENOMIC DNA]</scope>
    <source>
        <strain evidence="10">ATCC 10597 / BCRC 20456 / CBS 421 / NBRC 0211 / NRRL Y-12639</strain>
    </source>
</reference>
<dbReference type="PANTHER" id="PTHR46749:SF1">
    <property type="entry name" value="COMPLEX III ASSEMBLY FACTOR LYRM7"/>
    <property type="match status" value="1"/>
</dbReference>
<evidence type="ECO:0000256" key="3">
    <source>
        <dbReference type="ARBA" id="ARBA00011589"/>
    </source>
</evidence>
<organism evidence="9 10">
    <name type="scientific">Naumovozyma dairenensis (strain ATCC 10597 / BCRC 20456 / CBS 421 / NBRC 0211 / NRRL Y-12639)</name>
    <name type="common">Saccharomyces dairenensis</name>
    <dbReference type="NCBI Taxonomy" id="1071378"/>
    <lineage>
        <taxon>Eukaryota</taxon>
        <taxon>Fungi</taxon>
        <taxon>Dikarya</taxon>
        <taxon>Ascomycota</taxon>
        <taxon>Saccharomycotina</taxon>
        <taxon>Saccharomycetes</taxon>
        <taxon>Saccharomycetales</taxon>
        <taxon>Saccharomycetaceae</taxon>
        <taxon>Naumovozyma</taxon>
    </lineage>
</organism>
<evidence type="ECO:0000256" key="5">
    <source>
        <dbReference type="ARBA" id="ARBA00022946"/>
    </source>
</evidence>
<accession>G0W4Y1</accession>
<dbReference type="InterPro" id="IPR045298">
    <property type="entry name" value="Complex1_LYR_LYRM7"/>
</dbReference>
<evidence type="ECO:0000256" key="7">
    <source>
        <dbReference type="ARBA" id="ARBA00023186"/>
    </source>
</evidence>
<evidence type="ECO:0000256" key="1">
    <source>
        <dbReference type="ARBA" id="ARBA00004305"/>
    </source>
</evidence>
<dbReference type="CDD" id="cd20267">
    <property type="entry name" value="Complex1_LYR_LYRM7"/>
    <property type="match status" value="1"/>
</dbReference>
<dbReference type="HOGENOM" id="CLU_147114_2_2_1"/>
<evidence type="ECO:0000313" key="10">
    <source>
        <dbReference type="Proteomes" id="UP000000689"/>
    </source>
</evidence>
<gene>
    <name evidence="9" type="primary">NDAI0A07150</name>
    <name evidence="9" type="ordered locus">NDAI_0A07150</name>
</gene>
<dbReference type="PANTHER" id="PTHR46749">
    <property type="entry name" value="COMPLEX III ASSEMBLY FACTOR LYRM7"/>
    <property type="match status" value="1"/>
</dbReference>
<dbReference type="AlphaFoldDB" id="G0W4Y1"/>
<dbReference type="KEGG" id="ndi:NDAI_0A07150"/>
<protein>
    <recommendedName>
        <fullName evidence="4">Mitochondrial zinc maintenance protein 1, mitochondrial</fullName>
    </recommendedName>
</protein>
<dbReference type="EMBL" id="HE580267">
    <property type="protein sequence ID" value="CCD22869.1"/>
    <property type="molecule type" value="Genomic_DNA"/>
</dbReference>
<evidence type="ECO:0000256" key="2">
    <source>
        <dbReference type="ARBA" id="ARBA00009949"/>
    </source>
</evidence>
<dbReference type="RefSeq" id="XP_003668112.1">
    <property type="nucleotide sequence ID" value="XM_003668064.1"/>
</dbReference>
<keyword evidence="10" id="KW-1185">Reference proteome</keyword>
<dbReference type="GO" id="GO:0005759">
    <property type="term" value="C:mitochondrial matrix"/>
    <property type="evidence" value="ECO:0007669"/>
    <property type="project" value="UniProtKB-SubCell"/>
</dbReference>
<dbReference type="OMA" id="KYKLRIH"/>
<evidence type="ECO:0000256" key="8">
    <source>
        <dbReference type="ARBA" id="ARBA00025268"/>
    </source>
</evidence>